<dbReference type="GO" id="GO:0005524">
    <property type="term" value="F:ATP binding"/>
    <property type="evidence" value="ECO:0007669"/>
    <property type="project" value="UniProtKB-UniRule"/>
</dbReference>
<feature type="compositionally biased region" description="Basic and acidic residues" evidence="12">
    <location>
        <begin position="790"/>
        <end position="800"/>
    </location>
</feature>
<dbReference type="PANTHER" id="PTHR48085">
    <property type="entry name" value="CADMIUM/ZINC-TRANSPORTING ATPASE HMA2-RELATED"/>
    <property type="match status" value="1"/>
</dbReference>
<dbReference type="GO" id="GO:0046872">
    <property type="term" value="F:metal ion binding"/>
    <property type="evidence" value="ECO:0007669"/>
    <property type="project" value="UniProtKB-KW"/>
</dbReference>
<feature type="transmembrane region" description="Helical" evidence="11">
    <location>
        <begin position="341"/>
        <end position="369"/>
    </location>
</feature>
<keyword evidence="4 11" id="KW-0812">Transmembrane</keyword>
<dbReference type="FunFam" id="3.30.70.100:FF:000022">
    <property type="entry name" value="Putative cadmium/zinc-transporting ATPase 3"/>
    <property type="match status" value="1"/>
</dbReference>
<dbReference type="Pfam" id="PF00702">
    <property type="entry name" value="Hydrolase"/>
    <property type="match status" value="1"/>
</dbReference>
<evidence type="ECO:0000256" key="1">
    <source>
        <dbReference type="ARBA" id="ARBA00004141"/>
    </source>
</evidence>
<dbReference type="AlphaFoldDB" id="A0A2Z7AHF0"/>
<evidence type="ECO:0000256" key="9">
    <source>
        <dbReference type="ARBA" id="ARBA00022989"/>
    </source>
</evidence>
<dbReference type="InterPro" id="IPR023299">
    <property type="entry name" value="ATPase_P-typ_cyto_dom_N"/>
</dbReference>
<dbReference type="SUPFAM" id="SSF81653">
    <property type="entry name" value="Calcium ATPase, transduction domain A"/>
    <property type="match status" value="1"/>
</dbReference>
<dbReference type="GO" id="GO:0016020">
    <property type="term" value="C:membrane"/>
    <property type="evidence" value="ECO:0007669"/>
    <property type="project" value="UniProtKB-SubCell"/>
</dbReference>
<feature type="transmembrane region" description="Helical" evidence="11">
    <location>
        <begin position="314"/>
        <end position="335"/>
    </location>
</feature>
<dbReference type="SUPFAM" id="SSF81665">
    <property type="entry name" value="Calcium ATPase, transmembrane domain M"/>
    <property type="match status" value="1"/>
</dbReference>
<dbReference type="Gene3D" id="3.30.70.100">
    <property type="match status" value="1"/>
</dbReference>
<dbReference type="CDD" id="cd02079">
    <property type="entry name" value="P-type_ATPase_HM"/>
    <property type="match status" value="1"/>
</dbReference>
<dbReference type="EMBL" id="KV014918">
    <property type="protein sequence ID" value="KZV21233.1"/>
    <property type="molecule type" value="Genomic_DNA"/>
</dbReference>
<dbReference type="InterPro" id="IPR001757">
    <property type="entry name" value="P_typ_ATPase"/>
</dbReference>
<dbReference type="SUPFAM" id="SSF56784">
    <property type="entry name" value="HAD-like"/>
    <property type="match status" value="1"/>
</dbReference>
<dbReference type="InterPro" id="IPR036412">
    <property type="entry name" value="HAD-like_sf"/>
</dbReference>
<dbReference type="OrthoDB" id="432719at2759"/>
<dbReference type="FunFam" id="3.40.1110.10:FF:000043">
    <property type="entry name" value="Putative cadmium/zinc-transporting ATPase 3"/>
    <property type="match status" value="1"/>
</dbReference>
<dbReference type="Gene3D" id="3.40.50.1000">
    <property type="entry name" value="HAD superfamily/HAD-like"/>
    <property type="match status" value="1"/>
</dbReference>
<accession>A0A2Z7AHF0</accession>
<feature type="transmembrane region" description="Helical" evidence="11">
    <location>
        <begin position="677"/>
        <end position="699"/>
    </location>
</feature>
<dbReference type="InterPro" id="IPR044492">
    <property type="entry name" value="P_typ_ATPase_HD_dom"/>
</dbReference>
<protein>
    <recommendedName>
        <fullName evidence="13">HMA domain-containing protein</fullName>
    </recommendedName>
</protein>
<keyword evidence="6 11" id="KW-0547">Nucleotide-binding</keyword>
<comment type="subcellular location">
    <subcellularLocation>
        <location evidence="1">Membrane</location>
        <topology evidence="1">Multi-pass membrane protein</topology>
    </subcellularLocation>
    <subcellularLocation>
        <location evidence="2">Membrane</location>
        <topology evidence="2">Peripheral membrane protein</topology>
    </subcellularLocation>
</comment>
<keyword evidence="9 11" id="KW-1133">Transmembrane helix</keyword>
<gene>
    <name evidence="14" type="ORF">F511_26815</name>
</gene>
<evidence type="ECO:0000256" key="6">
    <source>
        <dbReference type="ARBA" id="ARBA00022741"/>
    </source>
</evidence>
<feature type="region of interest" description="Disordered" evidence="12">
    <location>
        <begin position="786"/>
        <end position="816"/>
    </location>
</feature>
<dbReference type="Proteomes" id="UP000250235">
    <property type="component" value="Unassembled WGS sequence"/>
</dbReference>
<feature type="transmembrane region" description="Helical" evidence="11">
    <location>
        <begin position="119"/>
        <end position="137"/>
    </location>
</feature>
<dbReference type="SFLD" id="SFLDF00027">
    <property type="entry name" value="p-type_atpase"/>
    <property type="match status" value="1"/>
</dbReference>
<dbReference type="InterPro" id="IPR023298">
    <property type="entry name" value="ATPase_P-typ_TM_dom_sf"/>
</dbReference>
<dbReference type="SUPFAM" id="SSF55008">
    <property type="entry name" value="HMA, heavy metal-associated domain"/>
    <property type="match status" value="1"/>
</dbReference>
<dbReference type="CDD" id="cd00371">
    <property type="entry name" value="HMA"/>
    <property type="match status" value="1"/>
</dbReference>
<dbReference type="Gene3D" id="3.40.1110.10">
    <property type="entry name" value="Calcium-transporting ATPase, cytoplasmic domain N"/>
    <property type="match status" value="1"/>
</dbReference>
<evidence type="ECO:0000256" key="2">
    <source>
        <dbReference type="ARBA" id="ARBA00004170"/>
    </source>
</evidence>
<dbReference type="InterPro" id="IPR059000">
    <property type="entry name" value="ATPase_P-type_domA"/>
</dbReference>
<feature type="compositionally biased region" description="Low complexity" evidence="12">
    <location>
        <begin position="803"/>
        <end position="812"/>
    </location>
</feature>
<organism evidence="14 15">
    <name type="scientific">Dorcoceras hygrometricum</name>
    <dbReference type="NCBI Taxonomy" id="472368"/>
    <lineage>
        <taxon>Eukaryota</taxon>
        <taxon>Viridiplantae</taxon>
        <taxon>Streptophyta</taxon>
        <taxon>Embryophyta</taxon>
        <taxon>Tracheophyta</taxon>
        <taxon>Spermatophyta</taxon>
        <taxon>Magnoliopsida</taxon>
        <taxon>eudicotyledons</taxon>
        <taxon>Gunneridae</taxon>
        <taxon>Pentapetalae</taxon>
        <taxon>asterids</taxon>
        <taxon>lamiids</taxon>
        <taxon>Lamiales</taxon>
        <taxon>Gesneriaceae</taxon>
        <taxon>Didymocarpoideae</taxon>
        <taxon>Trichosporeae</taxon>
        <taxon>Loxocarpinae</taxon>
        <taxon>Dorcoceras</taxon>
    </lineage>
</organism>
<dbReference type="InterPro" id="IPR027256">
    <property type="entry name" value="P-typ_ATPase_IB"/>
</dbReference>
<comment type="similarity">
    <text evidence="3 11">Belongs to the cation transport ATPase (P-type) (TC 3.A.3) family. Type IB subfamily.</text>
</comment>
<dbReference type="PROSITE" id="PS01229">
    <property type="entry name" value="COF_2"/>
    <property type="match status" value="1"/>
</dbReference>
<evidence type="ECO:0000313" key="14">
    <source>
        <dbReference type="EMBL" id="KZV21233.1"/>
    </source>
</evidence>
<dbReference type="PROSITE" id="PS00154">
    <property type="entry name" value="ATPASE_E1_E2"/>
    <property type="match status" value="1"/>
</dbReference>
<dbReference type="NCBIfam" id="TIGR01512">
    <property type="entry name" value="ATPase-IB2_Cd"/>
    <property type="match status" value="1"/>
</dbReference>
<dbReference type="Pfam" id="PF00122">
    <property type="entry name" value="E1-E2_ATPase"/>
    <property type="match status" value="1"/>
</dbReference>
<dbReference type="GO" id="GO:0009626">
    <property type="term" value="P:plant-type hypersensitive response"/>
    <property type="evidence" value="ECO:0007669"/>
    <property type="project" value="UniProtKB-KW"/>
</dbReference>
<name>A0A2Z7AHF0_9LAMI</name>
<feature type="transmembrane region" description="Helical" evidence="11">
    <location>
        <begin position="96"/>
        <end position="113"/>
    </location>
</feature>
<dbReference type="InterPro" id="IPR023214">
    <property type="entry name" value="HAD_sf"/>
</dbReference>
<sequence>MDTNGKELGKKFQKSYFDVVGLCCTSEVPIIERILNSLDGVKDFSVIVPTKTVIVFHDSLLVSQIQIVKALNQARLEANVRLHGTGDYKNKWPSPYSIASGALLLLSFLQFFFSPLKWLAIGAVAVGVIPICLKAVASIRNVTLDINILVLIAVSGSIALHDYWEAATMVFLFTIADWLESRASHKAISIMSSLANVVPQRAILAETGEEINADEVKLNTILAVKTGETIPIDGVVVEGNCEVDEKNLTGESFPVSKQKDSIVWAGTINLNGYISVKTTTVTEDCMVARMAKLVEEAQNNKSGTQRFIDKCAKYYTPAIVVISASLAVVPLAFRVHSKREWYHLALVVLVSGCPCALLLSTPVVMFCALSKAATLGVLIKGAEYLETLARIKIMAFDKTGTITRGEFFVEDLRSLHDDITLNTLLYWISSIESKSSHPMAAALVDFSKEYGIEPKPEKVVMFQNFPGEGIYGRIDDVELYVGNSKIASRAGCTAVPKLEGYNAVAKSIGYVFLGSSPAGVFCLSDVCRTGAKEAINDIKSLGIKTVMLTGDSHAAAKHAQDQLGGSLDVIHAELLPEDKSTIVTELRKEGPTAMIGDGVNDAPALATADIGISMGVSGSALATETGDIILMSNDIQRVPKAARLAKKVRRKVIENVIISISTKAAIVALAIAGHPLVWAAVLTDVGTCLLVIFNSMLLLRGTPTRGNKWSRSSAHDHKRRHKRHSTDSSSHTHESCCSDIESQMKCQLQSSSSRNCASKCGSGFTNSASCGSKKCSISAIDHGCNSHQPPENEAKTKDQHCCSSGSQDSSSQRAHKHDFSENAVSCETKKCSVPAKEHGCDARFLPRDEATVTGQQCCGNKDDLDLISLSVHHIHVHSDNSASCGSAKFSIPTNDHGCYTHHHSHNETKAVDNQCYGEINQDLKSETCGSTKCSIPTNEHGCNTHHHSHNENRASEDGRRQSSVLNMLECKACMVSRSNLNGGLSEIVVE</sequence>
<dbReference type="Gene3D" id="2.70.150.10">
    <property type="entry name" value="Calcium-transporting ATPase, cytoplasmic transduction domain A"/>
    <property type="match status" value="1"/>
</dbReference>
<dbReference type="SFLD" id="SFLDG00002">
    <property type="entry name" value="C1.7:_P-type_atpase_like"/>
    <property type="match status" value="1"/>
</dbReference>
<dbReference type="InterPro" id="IPR018303">
    <property type="entry name" value="ATPase_P-typ_P_site"/>
</dbReference>
<evidence type="ECO:0000256" key="8">
    <source>
        <dbReference type="ARBA" id="ARBA00022967"/>
    </source>
</evidence>
<dbReference type="InterPro" id="IPR036163">
    <property type="entry name" value="HMA_dom_sf"/>
</dbReference>
<evidence type="ECO:0000256" key="5">
    <source>
        <dbReference type="ARBA" id="ARBA00022723"/>
    </source>
</evidence>
<evidence type="ECO:0000256" key="3">
    <source>
        <dbReference type="ARBA" id="ARBA00006024"/>
    </source>
</evidence>
<dbReference type="GO" id="GO:0016887">
    <property type="term" value="F:ATP hydrolysis activity"/>
    <property type="evidence" value="ECO:0007669"/>
    <property type="project" value="InterPro"/>
</dbReference>
<dbReference type="InterPro" id="IPR008250">
    <property type="entry name" value="ATPase_P-typ_transduc_dom_A_sf"/>
</dbReference>
<evidence type="ECO:0000256" key="4">
    <source>
        <dbReference type="ARBA" id="ARBA00022692"/>
    </source>
</evidence>
<dbReference type="SFLD" id="SFLDS00003">
    <property type="entry name" value="Haloacid_Dehalogenase"/>
    <property type="match status" value="1"/>
</dbReference>
<dbReference type="PRINTS" id="PR00119">
    <property type="entry name" value="CATATPASE"/>
</dbReference>
<dbReference type="GO" id="GO:0019829">
    <property type="term" value="F:ATPase-coupled monoatomic cation transmembrane transporter activity"/>
    <property type="evidence" value="ECO:0007669"/>
    <property type="project" value="InterPro"/>
</dbReference>
<dbReference type="FunFam" id="2.70.150.10:FF:000002">
    <property type="entry name" value="Copper-transporting ATPase 1, putative"/>
    <property type="match status" value="1"/>
</dbReference>
<keyword evidence="7 11" id="KW-0067">ATP-binding</keyword>
<dbReference type="InterPro" id="IPR006121">
    <property type="entry name" value="HMA_dom"/>
</dbReference>
<dbReference type="PROSITE" id="PS50846">
    <property type="entry name" value="HMA_2"/>
    <property type="match status" value="1"/>
</dbReference>
<dbReference type="NCBIfam" id="TIGR01525">
    <property type="entry name" value="ATPase-IB_hvy"/>
    <property type="match status" value="1"/>
</dbReference>
<dbReference type="PANTHER" id="PTHR48085:SF5">
    <property type="entry name" value="CADMIUM_ZINC-TRANSPORTING ATPASE HMA4-RELATED"/>
    <property type="match status" value="1"/>
</dbReference>
<evidence type="ECO:0000259" key="13">
    <source>
        <dbReference type="PROSITE" id="PS50846"/>
    </source>
</evidence>
<proteinExistence type="inferred from homology"/>
<keyword evidence="15" id="KW-1185">Reference proteome</keyword>
<reference evidence="14 15" key="1">
    <citation type="journal article" date="2015" name="Proc. Natl. Acad. Sci. U.S.A.">
        <title>The resurrection genome of Boea hygrometrica: A blueprint for survival of dehydration.</title>
        <authorList>
            <person name="Xiao L."/>
            <person name="Yang G."/>
            <person name="Zhang L."/>
            <person name="Yang X."/>
            <person name="Zhao S."/>
            <person name="Ji Z."/>
            <person name="Zhou Q."/>
            <person name="Hu M."/>
            <person name="Wang Y."/>
            <person name="Chen M."/>
            <person name="Xu Y."/>
            <person name="Jin H."/>
            <person name="Xiao X."/>
            <person name="Hu G."/>
            <person name="Bao F."/>
            <person name="Hu Y."/>
            <person name="Wan P."/>
            <person name="Li L."/>
            <person name="Deng X."/>
            <person name="Kuang T."/>
            <person name="Xiang C."/>
            <person name="Zhu J.K."/>
            <person name="Oliver M.J."/>
            <person name="He Y."/>
        </authorList>
    </citation>
    <scope>NUCLEOTIDE SEQUENCE [LARGE SCALE GENOMIC DNA]</scope>
    <source>
        <strain evidence="15">cv. XS01</strain>
    </source>
</reference>
<evidence type="ECO:0000256" key="7">
    <source>
        <dbReference type="ARBA" id="ARBA00022840"/>
    </source>
</evidence>
<feature type="region of interest" description="Disordered" evidence="12">
    <location>
        <begin position="704"/>
        <end position="734"/>
    </location>
</feature>
<feature type="transmembrane region" description="Helical" evidence="11">
    <location>
        <begin position="652"/>
        <end position="671"/>
    </location>
</feature>
<keyword evidence="10 11" id="KW-0472">Membrane</keyword>
<evidence type="ECO:0000313" key="15">
    <source>
        <dbReference type="Proteomes" id="UP000250235"/>
    </source>
</evidence>
<evidence type="ECO:0000256" key="12">
    <source>
        <dbReference type="SAM" id="MobiDB-lite"/>
    </source>
</evidence>
<evidence type="ECO:0000256" key="10">
    <source>
        <dbReference type="ARBA" id="ARBA00023136"/>
    </source>
</evidence>
<feature type="domain" description="HMA" evidence="13">
    <location>
        <begin position="13"/>
        <end position="79"/>
    </location>
</feature>
<dbReference type="PRINTS" id="PR00120">
    <property type="entry name" value="HATPASE"/>
</dbReference>
<keyword evidence="8" id="KW-1278">Translocase</keyword>
<dbReference type="NCBIfam" id="TIGR01494">
    <property type="entry name" value="ATPase_P-type"/>
    <property type="match status" value="1"/>
</dbReference>
<dbReference type="InterPro" id="IPR051014">
    <property type="entry name" value="Cation_Transport_ATPase_IB"/>
</dbReference>
<keyword evidence="5 11" id="KW-0479">Metal-binding</keyword>
<evidence type="ECO:0000256" key="11">
    <source>
        <dbReference type="RuleBase" id="RU362081"/>
    </source>
</evidence>